<feature type="transmembrane region" description="Helical" evidence="1">
    <location>
        <begin position="90"/>
        <end position="111"/>
    </location>
</feature>
<evidence type="ECO:0008006" key="4">
    <source>
        <dbReference type="Google" id="ProtNLM"/>
    </source>
</evidence>
<dbReference type="Proteomes" id="UP000028549">
    <property type="component" value="Unassembled WGS sequence"/>
</dbReference>
<dbReference type="AlphaFoldDB" id="A0A084H1Q0"/>
<accession>A0A084H1Q0</accession>
<dbReference type="Pfam" id="PF07098">
    <property type="entry name" value="DUF1360"/>
    <property type="match status" value="1"/>
</dbReference>
<dbReference type="RefSeq" id="WP_029565160.1">
    <property type="nucleotide sequence ID" value="NZ_JNVC02000001.1"/>
</dbReference>
<evidence type="ECO:0000313" key="3">
    <source>
        <dbReference type="Proteomes" id="UP000028549"/>
    </source>
</evidence>
<keyword evidence="1" id="KW-0472">Membrane</keyword>
<dbReference type="EMBL" id="JNVC02000001">
    <property type="protein sequence ID" value="KEZ53512.1"/>
    <property type="molecule type" value="Genomic_DNA"/>
</dbReference>
<proteinExistence type="predicted"/>
<reference evidence="2 3" key="1">
    <citation type="journal article" date="2005" name="Int. J. Syst. Evol. Microbiol.">
        <title>Bacillus cibi sp. nov., isolated from jeotgal, a traditional Korean fermented seafood.</title>
        <authorList>
            <person name="Yoon J.H."/>
            <person name="Lee C.H."/>
            <person name="Oh T.K."/>
        </authorList>
    </citation>
    <scope>NUCLEOTIDE SEQUENCE [LARGE SCALE GENOMIC DNA]</scope>
    <source>
        <strain evidence="2 3">DSM 16189</strain>
    </source>
</reference>
<protein>
    <recommendedName>
        <fullName evidence="4">Sporulation protein</fullName>
    </recommendedName>
</protein>
<keyword evidence="1" id="KW-1133">Transmembrane helix</keyword>
<comment type="caution">
    <text evidence="2">The sequence shown here is derived from an EMBL/GenBank/DDBJ whole genome shotgun (WGS) entry which is preliminary data.</text>
</comment>
<gene>
    <name evidence="2" type="ORF">GS18_0200510</name>
</gene>
<keyword evidence="3" id="KW-1185">Reference proteome</keyword>
<sequence>MIAWIDFLLLFLASFRLTRLLVYDKITAFIRRPFHREAEETLPDGSTIAYIEIKGGGLQKWIGELLSCYWCTGIWTSAFLYGIYVYMPDLASPLILILAIAGCAAIVESIIEKLIF</sequence>
<keyword evidence="1" id="KW-0812">Transmembrane</keyword>
<feature type="transmembrane region" description="Helical" evidence="1">
    <location>
        <begin position="6"/>
        <end position="22"/>
    </location>
</feature>
<evidence type="ECO:0000256" key="1">
    <source>
        <dbReference type="SAM" id="Phobius"/>
    </source>
</evidence>
<dbReference type="STRING" id="246786.GS18_0200510"/>
<name>A0A084H1Q0_METID</name>
<dbReference type="InterPro" id="IPR010773">
    <property type="entry name" value="Mycophage_PG1_Gp7"/>
</dbReference>
<organism evidence="2 3">
    <name type="scientific">Metabacillus indicus</name>
    <name type="common">Bacillus indicus</name>
    <dbReference type="NCBI Taxonomy" id="246786"/>
    <lineage>
        <taxon>Bacteria</taxon>
        <taxon>Bacillati</taxon>
        <taxon>Bacillota</taxon>
        <taxon>Bacilli</taxon>
        <taxon>Bacillales</taxon>
        <taxon>Bacillaceae</taxon>
        <taxon>Metabacillus</taxon>
    </lineage>
</organism>
<evidence type="ECO:0000313" key="2">
    <source>
        <dbReference type="EMBL" id="KEZ53512.1"/>
    </source>
</evidence>
<dbReference type="OrthoDB" id="4722315at2"/>
<feature type="transmembrane region" description="Helical" evidence="1">
    <location>
        <begin position="61"/>
        <end position="84"/>
    </location>
</feature>